<gene>
    <name evidence="1" type="ORF">HWI92_11325</name>
</gene>
<dbReference type="EMBL" id="CP056775">
    <property type="protein sequence ID" value="QRR01451.1"/>
    <property type="molecule type" value="Genomic_DNA"/>
</dbReference>
<sequence length="138" mass="16025">MAYYITLFSPDTYKTFTETERSISGFRENQKTQANAIKKGNKLIAYVTKLSRWAGILEVTGEYFIDNTPVYSEDDVYTLRFPVKEIAWLPLDHALPVDDEECWTSLSFTKNLPKEKHRVDQYGARQFAPFRRGGRSLD</sequence>
<dbReference type="SUPFAM" id="SSF88697">
    <property type="entry name" value="PUA domain-like"/>
    <property type="match status" value="1"/>
</dbReference>
<keyword evidence="2" id="KW-1185">Reference proteome</keyword>
<dbReference type="Gene3D" id="3.10.590.10">
    <property type="entry name" value="ph1033 like domains"/>
    <property type="match status" value="1"/>
</dbReference>
<accession>A0ABX7I5S4</accession>
<dbReference type="RefSeq" id="WP_204663782.1">
    <property type="nucleotide sequence ID" value="NZ_CP056775.1"/>
</dbReference>
<dbReference type="Proteomes" id="UP000612680">
    <property type="component" value="Chromosome"/>
</dbReference>
<reference evidence="1 2" key="1">
    <citation type="submission" date="2020-06" db="EMBL/GenBank/DDBJ databases">
        <title>Dyadobacter sandarakinus sp. nov., isolated from the soil of the Arctic Yellow River Station.</title>
        <authorList>
            <person name="Zhang Y."/>
            <person name="Peng F."/>
        </authorList>
    </citation>
    <scope>NUCLEOTIDE SEQUENCE [LARGE SCALE GENOMIC DNA]</scope>
    <source>
        <strain evidence="1 2">Q3-56</strain>
    </source>
</reference>
<name>A0ABX7I5S4_9BACT</name>
<proteinExistence type="predicted"/>
<evidence type="ECO:0000313" key="2">
    <source>
        <dbReference type="Proteomes" id="UP000612680"/>
    </source>
</evidence>
<organism evidence="1 2">
    <name type="scientific">Dyadobacter sandarakinus</name>
    <dbReference type="NCBI Taxonomy" id="2747268"/>
    <lineage>
        <taxon>Bacteria</taxon>
        <taxon>Pseudomonadati</taxon>
        <taxon>Bacteroidota</taxon>
        <taxon>Cytophagia</taxon>
        <taxon>Cytophagales</taxon>
        <taxon>Spirosomataceae</taxon>
        <taxon>Dyadobacter</taxon>
    </lineage>
</organism>
<dbReference type="InterPro" id="IPR015947">
    <property type="entry name" value="PUA-like_sf"/>
</dbReference>
<evidence type="ECO:0000313" key="1">
    <source>
        <dbReference type="EMBL" id="QRR01451.1"/>
    </source>
</evidence>
<protein>
    <submittedName>
        <fullName evidence="1">EVE domain-containing protein</fullName>
    </submittedName>
</protein>